<dbReference type="RefSeq" id="WP_013631242.1">
    <property type="nucleotide sequence ID" value="NC_015177.1"/>
</dbReference>
<accession>F0SDL2</accession>
<dbReference type="InterPro" id="IPR054207">
    <property type="entry name" value="DUF6913"/>
</dbReference>
<dbReference type="STRING" id="762903.Pedsa_0153"/>
<evidence type="ECO:0000313" key="3">
    <source>
        <dbReference type="Proteomes" id="UP000000310"/>
    </source>
</evidence>
<evidence type="ECO:0000256" key="1">
    <source>
        <dbReference type="SAM" id="Coils"/>
    </source>
</evidence>
<protein>
    <submittedName>
        <fullName evidence="2">Uncharacterized protein</fullName>
    </submittedName>
</protein>
<proteinExistence type="predicted"/>
<sequence length="178" mass="20705">MKKIFNQLRLRSGFARLKQELKKLKRQSHSVSLSEAENIAILVPIKNESELAEVEQFAKTLENENKKVKLLGFLFDSSLKSKLSKNIDLISNEDIKWNYIPDREKIKGFVNKEFDILINLCTDLCFPLMYTAAISKSMFKIAAYDARQAAFFDFMIETNEAGITEFSREIRYYLDKVK</sequence>
<dbReference type="Proteomes" id="UP000000310">
    <property type="component" value="Chromosome"/>
</dbReference>
<keyword evidence="3" id="KW-1185">Reference proteome</keyword>
<evidence type="ECO:0000313" key="2">
    <source>
        <dbReference type="EMBL" id="ADY50739.1"/>
    </source>
</evidence>
<dbReference type="EMBL" id="CP002545">
    <property type="protein sequence ID" value="ADY50739.1"/>
    <property type="molecule type" value="Genomic_DNA"/>
</dbReference>
<reference evidence="2 3" key="1">
    <citation type="journal article" date="2011" name="Stand. Genomic Sci.">
        <title>Complete genome sequence of the gliding, heparinolytic Pedobacter saltans type strain (113).</title>
        <authorList>
            <person name="Liolios K."/>
            <person name="Sikorski J."/>
            <person name="Lu M."/>
            <person name="Nolan M."/>
            <person name="Lapidus A."/>
            <person name="Lucas S."/>
            <person name="Hammon N."/>
            <person name="Deshpande S."/>
            <person name="Cheng J.F."/>
            <person name="Tapia R."/>
            <person name="Han C."/>
            <person name="Goodwin L."/>
            <person name="Pitluck S."/>
            <person name="Huntemann M."/>
            <person name="Ivanova N."/>
            <person name="Pagani I."/>
            <person name="Mavromatis K."/>
            <person name="Ovchinikova G."/>
            <person name="Pati A."/>
            <person name="Chen A."/>
            <person name="Palaniappan K."/>
            <person name="Land M."/>
            <person name="Hauser L."/>
            <person name="Brambilla E.M."/>
            <person name="Kotsyurbenko O."/>
            <person name="Rohde M."/>
            <person name="Tindall B.J."/>
            <person name="Abt B."/>
            <person name="Goker M."/>
            <person name="Detter J.C."/>
            <person name="Woyke T."/>
            <person name="Bristow J."/>
            <person name="Eisen J.A."/>
            <person name="Markowitz V."/>
            <person name="Hugenholtz P."/>
            <person name="Klenk H.P."/>
            <person name="Kyrpides N.C."/>
        </authorList>
    </citation>
    <scope>NUCLEOTIDE SEQUENCE [LARGE SCALE GENOMIC DNA]</scope>
    <source>
        <strain evidence="3">ATCC 51119 / DSM 12145 / JCM 21818 / LMG 10337 / NBRC 100064 / NCIMB 13643</strain>
    </source>
</reference>
<organism evidence="2 3">
    <name type="scientific">Pseudopedobacter saltans (strain ATCC 51119 / DSM 12145 / JCM 21818 / CCUG 39354 / LMG 10337 / NBRC 100064 / NCIMB 13643)</name>
    <name type="common">Pedobacter saltans</name>
    <dbReference type="NCBI Taxonomy" id="762903"/>
    <lineage>
        <taxon>Bacteria</taxon>
        <taxon>Pseudomonadati</taxon>
        <taxon>Bacteroidota</taxon>
        <taxon>Sphingobacteriia</taxon>
        <taxon>Sphingobacteriales</taxon>
        <taxon>Sphingobacteriaceae</taxon>
        <taxon>Pseudopedobacter</taxon>
    </lineage>
</organism>
<dbReference type="AlphaFoldDB" id="F0SDL2"/>
<gene>
    <name evidence="2" type="ordered locus">Pedsa_0153</name>
</gene>
<dbReference type="eggNOG" id="ENOG5033GHZ">
    <property type="taxonomic scope" value="Bacteria"/>
</dbReference>
<dbReference type="Pfam" id="PF21857">
    <property type="entry name" value="DUF6913"/>
    <property type="match status" value="1"/>
</dbReference>
<dbReference type="OrthoDB" id="1494085at2"/>
<dbReference type="KEGG" id="psn:Pedsa_0153"/>
<dbReference type="HOGENOM" id="CLU_1509373_0_0_10"/>
<name>F0SDL2_PSESL</name>
<keyword evidence="1" id="KW-0175">Coiled coil</keyword>
<feature type="coiled-coil region" evidence="1">
    <location>
        <begin position="7"/>
        <end position="71"/>
    </location>
</feature>
<reference evidence="3" key="2">
    <citation type="submission" date="2011-02" db="EMBL/GenBank/DDBJ databases">
        <title>The complete genome of Pedobacter saltans DSM 12145.</title>
        <authorList>
            <consortium name="US DOE Joint Genome Institute (JGI-PGF)"/>
            <person name="Lucas S."/>
            <person name="Copeland A."/>
            <person name="Lapidus A."/>
            <person name="Bruce D."/>
            <person name="Goodwin L."/>
            <person name="Pitluck S."/>
            <person name="Kyrpides N."/>
            <person name="Mavromatis K."/>
            <person name="Pagani I."/>
            <person name="Ivanova N."/>
            <person name="Ovchinnikova G."/>
            <person name="Lu M."/>
            <person name="Detter J.C."/>
            <person name="Han C."/>
            <person name="Land M."/>
            <person name="Hauser L."/>
            <person name="Markowitz V."/>
            <person name="Cheng J.-F."/>
            <person name="Hugenholtz P."/>
            <person name="Woyke T."/>
            <person name="Wu D."/>
            <person name="Tindall B."/>
            <person name="Pomrenke H.G."/>
            <person name="Brambilla E."/>
            <person name="Klenk H.-P."/>
            <person name="Eisen J.A."/>
        </authorList>
    </citation>
    <scope>NUCLEOTIDE SEQUENCE [LARGE SCALE GENOMIC DNA]</scope>
    <source>
        <strain evidence="3">ATCC 51119 / DSM 12145 / JCM 21818 / LMG 10337 / NBRC 100064 / NCIMB 13643</strain>
    </source>
</reference>